<sequence length="479" mass="53731">MHPRNFYRDKIDFTQLADAYPPLKNYLIQASNHPNKIIDFKDQAAQRCLTEALLHRDFNLKMSLPPDRLCPPVPNRLNYVLWLQDVISASDYMKEQNAEVMVHGVDIGTGSSAIYPLLACTLEKSWNFVVSEIDPSSFESANRNILANELNDRIRVIQPGASSPILLPLFLDESKCFDFTMCNPPFYGSIQEVIQSAEAKQYGPNAVCTGAEVEMITSGGESTFVAEMVKESLVVRERCRWFTSMLGKLSSVAEIVEIFKSNSIDNYILAEFVQGQTRRWAVGWSFTDIRLPDSISRIPNANPTISKCIPAHNTIKQPVLSASKESLCDALTSILSSINHLFFKSIHNRTTYDMDVDTEPNASADFLVFAQEDTWSRSARRRQNQLLDKSSGRNTFEQSSGSAQTASDLVHSSRMACSIHVLQPPANDSVVPPSNPALTESKSATVTATENFTMEFNWRQGRDRDLFASFCSHISRKMR</sequence>
<accession>A0AA38P8V0</accession>
<dbReference type="GO" id="GO:0005634">
    <property type="term" value="C:nucleus"/>
    <property type="evidence" value="ECO:0007669"/>
    <property type="project" value="TreeGrafter"/>
</dbReference>
<comment type="caution">
    <text evidence="8">The sequence shown here is derived from an EMBL/GenBank/DDBJ whole genome shotgun (WGS) entry which is preliminary data.</text>
</comment>
<dbReference type="InterPro" id="IPR010286">
    <property type="entry name" value="METTL16/RlmF"/>
</dbReference>
<dbReference type="EMBL" id="MU806182">
    <property type="protein sequence ID" value="KAJ3838449.1"/>
    <property type="molecule type" value="Genomic_DNA"/>
</dbReference>
<proteinExistence type="inferred from homology"/>
<dbReference type="AlphaFoldDB" id="A0AA38P8V0"/>
<dbReference type="GO" id="GO:0070475">
    <property type="term" value="P:rRNA base methylation"/>
    <property type="evidence" value="ECO:0007669"/>
    <property type="project" value="TreeGrafter"/>
</dbReference>
<feature type="compositionally biased region" description="Polar residues" evidence="7">
    <location>
        <begin position="384"/>
        <end position="407"/>
    </location>
</feature>
<feature type="binding site" evidence="6">
    <location>
        <position position="76"/>
    </location>
    <ligand>
        <name>S-adenosyl-L-methionine</name>
        <dbReference type="ChEBI" id="CHEBI:59789"/>
    </ligand>
</feature>
<dbReference type="Gene3D" id="3.40.50.150">
    <property type="entry name" value="Vaccinia Virus protein VP39"/>
    <property type="match status" value="1"/>
</dbReference>
<dbReference type="GO" id="GO:0008168">
    <property type="term" value="F:methyltransferase activity"/>
    <property type="evidence" value="ECO:0007669"/>
    <property type="project" value="UniProtKB-KW"/>
</dbReference>
<gene>
    <name evidence="8" type="ORF">F5878DRAFT_619581</name>
</gene>
<evidence type="ECO:0000313" key="9">
    <source>
        <dbReference type="Proteomes" id="UP001163846"/>
    </source>
</evidence>
<keyword evidence="3 5" id="KW-0808">Transferase</keyword>
<dbReference type="Proteomes" id="UP001163846">
    <property type="component" value="Unassembled WGS sequence"/>
</dbReference>
<evidence type="ECO:0000313" key="8">
    <source>
        <dbReference type="EMBL" id="KAJ3838449.1"/>
    </source>
</evidence>
<evidence type="ECO:0000256" key="5">
    <source>
        <dbReference type="PIRNR" id="PIRNR037350"/>
    </source>
</evidence>
<feature type="binding site" evidence="6">
    <location>
        <position position="183"/>
    </location>
    <ligand>
        <name>S-adenosyl-L-methionine</name>
        <dbReference type="ChEBI" id="CHEBI:59789"/>
    </ligand>
</feature>
<dbReference type="Pfam" id="PF05971">
    <property type="entry name" value="Methyltransf_10"/>
    <property type="match status" value="1"/>
</dbReference>
<dbReference type="SUPFAM" id="SSF53335">
    <property type="entry name" value="S-adenosyl-L-methionine-dependent methyltransferases"/>
    <property type="match status" value="1"/>
</dbReference>
<evidence type="ECO:0000256" key="7">
    <source>
        <dbReference type="SAM" id="MobiDB-lite"/>
    </source>
</evidence>
<comment type="similarity">
    <text evidence="1 5">Belongs to the methyltransferase superfamily. METTL16/RlmF family.</text>
</comment>
<feature type="region of interest" description="Disordered" evidence="7">
    <location>
        <begin position="380"/>
        <end position="407"/>
    </location>
</feature>
<dbReference type="InterPro" id="IPR029063">
    <property type="entry name" value="SAM-dependent_MTases_sf"/>
</dbReference>
<evidence type="ECO:0000256" key="6">
    <source>
        <dbReference type="PIRSR" id="PIRSR037350-1"/>
    </source>
</evidence>
<name>A0AA38P8V0_9AGAR</name>
<feature type="binding site" evidence="6">
    <location>
        <position position="108"/>
    </location>
    <ligand>
        <name>S-adenosyl-L-methionine</name>
        <dbReference type="ChEBI" id="CHEBI:59789"/>
    </ligand>
</feature>
<evidence type="ECO:0000256" key="1">
    <source>
        <dbReference type="ARBA" id="ARBA00005878"/>
    </source>
</evidence>
<feature type="binding site" evidence="6">
    <location>
        <position position="132"/>
    </location>
    <ligand>
        <name>S-adenosyl-L-methionine</name>
        <dbReference type="ChEBI" id="CHEBI:59789"/>
    </ligand>
</feature>
<keyword evidence="4 6" id="KW-0949">S-adenosyl-L-methionine</keyword>
<dbReference type="PANTHER" id="PTHR13393:SF0">
    <property type="entry name" value="RNA N6-ADENOSINE-METHYLTRANSFERASE METTL16"/>
    <property type="match status" value="1"/>
</dbReference>
<organism evidence="8 9">
    <name type="scientific">Lentinula raphanica</name>
    <dbReference type="NCBI Taxonomy" id="153919"/>
    <lineage>
        <taxon>Eukaryota</taxon>
        <taxon>Fungi</taxon>
        <taxon>Dikarya</taxon>
        <taxon>Basidiomycota</taxon>
        <taxon>Agaricomycotina</taxon>
        <taxon>Agaricomycetes</taxon>
        <taxon>Agaricomycetidae</taxon>
        <taxon>Agaricales</taxon>
        <taxon>Marasmiineae</taxon>
        <taxon>Omphalotaceae</taxon>
        <taxon>Lentinula</taxon>
    </lineage>
</organism>
<evidence type="ECO:0000256" key="4">
    <source>
        <dbReference type="ARBA" id="ARBA00022691"/>
    </source>
</evidence>
<keyword evidence="2 5" id="KW-0489">Methyltransferase</keyword>
<evidence type="ECO:0000256" key="3">
    <source>
        <dbReference type="ARBA" id="ARBA00022679"/>
    </source>
</evidence>
<keyword evidence="9" id="KW-1185">Reference proteome</keyword>
<dbReference type="PANTHER" id="PTHR13393">
    <property type="entry name" value="SAM-DEPENDENT METHYLTRANSFERASE"/>
    <property type="match status" value="1"/>
</dbReference>
<dbReference type="PIRSF" id="PIRSF037350">
    <property type="entry name" value="Mtase_ZK1128_prd"/>
    <property type="match status" value="1"/>
</dbReference>
<protein>
    <submittedName>
        <fullName evidence="8">S-adenosyl-L-methionine dependent methyltransferase</fullName>
    </submittedName>
</protein>
<evidence type="ECO:0000256" key="2">
    <source>
        <dbReference type="ARBA" id="ARBA00022603"/>
    </source>
</evidence>
<dbReference type="InterPro" id="IPR017182">
    <property type="entry name" value="METTL16/PsiM"/>
</dbReference>
<reference evidence="8" key="1">
    <citation type="submission" date="2022-08" db="EMBL/GenBank/DDBJ databases">
        <authorList>
            <consortium name="DOE Joint Genome Institute"/>
            <person name="Min B."/>
            <person name="Riley R."/>
            <person name="Sierra-Patev S."/>
            <person name="Naranjo-Ortiz M."/>
            <person name="Looney B."/>
            <person name="Konkel Z."/>
            <person name="Slot J.C."/>
            <person name="Sakamoto Y."/>
            <person name="Steenwyk J.L."/>
            <person name="Rokas A."/>
            <person name="Carro J."/>
            <person name="Camarero S."/>
            <person name="Ferreira P."/>
            <person name="Molpeceres G."/>
            <person name="Ruiz-Duenas F.J."/>
            <person name="Serrano A."/>
            <person name="Henrissat B."/>
            <person name="Drula E."/>
            <person name="Hughes K.W."/>
            <person name="Mata J.L."/>
            <person name="Ishikawa N.K."/>
            <person name="Vargas-Isla R."/>
            <person name="Ushijima S."/>
            <person name="Smith C.A."/>
            <person name="Ahrendt S."/>
            <person name="Andreopoulos W."/>
            <person name="He G."/>
            <person name="Labutti K."/>
            <person name="Lipzen A."/>
            <person name="Ng V."/>
            <person name="Sandor L."/>
            <person name="Barry K."/>
            <person name="Martinez A.T."/>
            <person name="Xiao Y."/>
            <person name="Gibbons J.G."/>
            <person name="Terashima K."/>
            <person name="Hibbett D.S."/>
            <person name="Grigoriev I.V."/>
        </authorList>
    </citation>
    <scope>NUCLEOTIDE SEQUENCE</scope>
    <source>
        <strain evidence="8">TFB9207</strain>
    </source>
</reference>